<evidence type="ECO:0000313" key="1">
    <source>
        <dbReference type="EMBL" id="TGX79931.1"/>
    </source>
</evidence>
<keyword evidence="2" id="KW-1185">Reference proteome</keyword>
<proteinExistence type="predicted"/>
<organism evidence="1 2">
    <name type="scientific">Palleniella muris</name>
    <dbReference type="NCBI Taxonomy" id="3038145"/>
    <lineage>
        <taxon>Bacteria</taxon>
        <taxon>Pseudomonadati</taxon>
        <taxon>Bacteroidota</taxon>
        <taxon>Bacteroidia</taxon>
        <taxon>Bacteroidales</taxon>
        <taxon>Prevotellaceae</taxon>
        <taxon>Palleniella</taxon>
    </lineage>
</organism>
<comment type="caution">
    <text evidence="1">The sequence shown here is derived from an EMBL/GenBank/DDBJ whole genome shotgun (WGS) entry which is preliminary data.</text>
</comment>
<gene>
    <name evidence="1" type="ORF">E5358_14130</name>
</gene>
<name>A0AC61QLS9_9BACT</name>
<dbReference type="EMBL" id="SRZC01000033">
    <property type="protein sequence ID" value="TGX79931.1"/>
    <property type="molecule type" value="Genomic_DNA"/>
</dbReference>
<accession>A0AC61QLS9</accession>
<reference evidence="1" key="1">
    <citation type="submission" date="2019-04" db="EMBL/GenBank/DDBJ databases">
        <title>Microbes associate with the intestines of laboratory mice.</title>
        <authorList>
            <person name="Navarre W."/>
            <person name="Wong E."/>
            <person name="Huang K."/>
            <person name="Tropini C."/>
            <person name="Ng K."/>
            <person name="Yu B."/>
        </authorList>
    </citation>
    <scope>NUCLEOTIDE SEQUENCE</scope>
    <source>
        <strain evidence="1">NM73_A23</strain>
    </source>
</reference>
<sequence length="242" mass="28338">MGVLFIVLIVVAFLIVKHHKEQKLIETVTEKGRGERSERRSVLALLKMGIDQRAIFHDCYLKHASGAYTQIDLVVATPKGLIVIEEKDYSGWIFGNSRQKYWTQILAYGREKHRFYNPIMQNKGHINAIRENLHQNHGIPIYSVIIFDGSSILKDVTIEENHVYLIYPRELKRTIESIMLMPNANYGNKHEIMNVFTQAVRNGKNPNIINAQRCTASYASYNKPESTYSYRPFRFLRWRRHW</sequence>
<protein>
    <submittedName>
        <fullName evidence="1">NERD domain-containing protein</fullName>
    </submittedName>
</protein>
<dbReference type="Proteomes" id="UP000308886">
    <property type="component" value="Unassembled WGS sequence"/>
</dbReference>
<evidence type="ECO:0000313" key="2">
    <source>
        <dbReference type="Proteomes" id="UP000308886"/>
    </source>
</evidence>